<feature type="compositionally biased region" description="Basic and acidic residues" evidence="1">
    <location>
        <begin position="38"/>
        <end position="50"/>
    </location>
</feature>
<dbReference type="EMBL" id="JBIVGG010000009">
    <property type="protein sequence ID" value="MFJ4081408.1"/>
    <property type="molecule type" value="Genomic_DNA"/>
</dbReference>
<evidence type="ECO:0000256" key="1">
    <source>
        <dbReference type="SAM" id="MobiDB-lite"/>
    </source>
</evidence>
<accession>A0ABW8FHF9</accession>
<dbReference type="Proteomes" id="UP001617511">
    <property type="component" value="Unassembled WGS sequence"/>
</dbReference>
<evidence type="ECO:0000313" key="3">
    <source>
        <dbReference type="Proteomes" id="UP001617511"/>
    </source>
</evidence>
<feature type="region of interest" description="Disordered" evidence="1">
    <location>
        <begin position="21"/>
        <end position="69"/>
    </location>
</feature>
<reference evidence="2 3" key="1">
    <citation type="submission" date="2024-10" db="EMBL/GenBank/DDBJ databases">
        <title>The Natural Products Discovery Center: Release of the First 8490 Sequenced Strains for Exploring Actinobacteria Biosynthetic Diversity.</title>
        <authorList>
            <person name="Kalkreuter E."/>
            <person name="Kautsar S.A."/>
            <person name="Yang D."/>
            <person name="Bader C.D."/>
            <person name="Teijaro C.N."/>
            <person name="Fluegel L."/>
            <person name="Davis C.M."/>
            <person name="Simpson J.R."/>
            <person name="Lauterbach L."/>
            <person name="Steele A.D."/>
            <person name="Gui C."/>
            <person name="Meng S."/>
            <person name="Li G."/>
            <person name="Viehrig K."/>
            <person name="Ye F."/>
            <person name="Su P."/>
            <person name="Kiefer A.F."/>
            <person name="Nichols A."/>
            <person name="Cepeda A.J."/>
            <person name="Yan W."/>
            <person name="Fan B."/>
            <person name="Jiang Y."/>
            <person name="Adhikari A."/>
            <person name="Zheng C.-J."/>
            <person name="Schuster L."/>
            <person name="Cowan T.M."/>
            <person name="Smanski M.J."/>
            <person name="Chevrette M.G."/>
            <person name="De Carvalho L.P.S."/>
            <person name="Shen B."/>
        </authorList>
    </citation>
    <scope>NUCLEOTIDE SEQUENCE [LARGE SCALE GENOMIC DNA]</scope>
    <source>
        <strain evidence="2 3">NPDC089932</strain>
    </source>
</reference>
<sequence>MESPQRLRAHIARPYLKRRLRPRTDESVAAKPYGQQELLHDDELLPHEDELLPQDDELPQDEEPPLEQSLEGCSLVPASHQEEWSTGLSAVCAVVALYVPVPVGHVPWPGPALRPDAAARMLRSSQARRHARRTIQVITVTSANTSTPTHTNAINMTPPPPDYARIARSMPSAVLACGTT</sequence>
<name>A0ABW8FHF9_9ACTN</name>
<proteinExistence type="predicted"/>
<feature type="compositionally biased region" description="Acidic residues" evidence="1">
    <location>
        <begin position="51"/>
        <end position="65"/>
    </location>
</feature>
<protein>
    <submittedName>
        <fullName evidence="2">Uncharacterized protein</fullName>
    </submittedName>
</protein>
<keyword evidence="3" id="KW-1185">Reference proteome</keyword>
<evidence type="ECO:0000313" key="2">
    <source>
        <dbReference type="EMBL" id="MFJ4081408.1"/>
    </source>
</evidence>
<gene>
    <name evidence="2" type="ORF">ACIP2Z_20910</name>
</gene>
<dbReference type="RefSeq" id="WP_402073289.1">
    <property type="nucleotide sequence ID" value="NZ_JBIVGG010000009.1"/>
</dbReference>
<organism evidence="2 3">
    <name type="scientific">Streptomyces iakyrus</name>
    <dbReference type="NCBI Taxonomy" id="68219"/>
    <lineage>
        <taxon>Bacteria</taxon>
        <taxon>Bacillati</taxon>
        <taxon>Actinomycetota</taxon>
        <taxon>Actinomycetes</taxon>
        <taxon>Kitasatosporales</taxon>
        <taxon>Streptomycetaceae</taxon>
        <taxon>Streptomyces</taxon>
    </lineage>
</organism>
<comment type="caution">
    <text evidence="2">The sequence shown here is derived from an EMBL/GenBank/DDBJ whole genome shotgun (WGS) entry which is preliminary data.</text>
</comment>